<keyword evidence="5 7" id="KW-0472">Membrane</keyword>
<feature type="transmembrane region" description="Helical" evidence="7">
    <location>
        <begin position="316"/>
        <end position="341"/>
    </location>
</feature>
<feature type="transmembrane region" description="Helical" evidence="7">
    <location>
        <begin position="362"/>
        <end position="383"/>
    </location>
</feature>
<dbReference type="InterPro" id="IPR000175">
    <property type="entry name" value="Na/ntran_symport"/>
</dbReference>
<dbReference type="PRINTS" id="PR00176">
    <property type="entry name" value="NANEUSMPORT"/>
</dbReference>
<organism evidence="8 9">
    <name type="scientific">Desulfosudis oleivorans (strain DSM 6200 / JCM 39069 / Hxd3)</name>
    <name type="common">Desulfococcus oleovorans</name>
    <dbReference type="NCBI Taxonomy" id="96561"/>
    <lineage>
        <taxon>Bacteria</taxon>
        <taxon>Pseudomonadati</taxon>
        <taxon>Thermodesulfobacteriota</taxon>
        <taxon>Desulfobacteria</taxon>
        <taxon>Desulfobacterales</taxon>
        <taxon>Desulfosudaceae</taxon>
        <taxon>Desulfosudis</taxon>
    </lineage>
</organism>
<feature type="transmembrane region" description="Helical" evidence="7">
    <location>
        <begin position="12"/>
        <end position="30"/>
    </location>
</feature>
<proteinExistence type="inferred from homology"/>
<dbReference type="GO" id="GO:0015293">
    <property type="term" value="F:symporter activity"/>
    <property type="evidence" value="ECO:0007669"/>
    <property type="project" value="UniProtKB-KW"/>
</dbReference>
<dbReference type="NCBIfam" id="NF037979">
    <property type="entry name" value="Na_transp"/>
    <property type="match status" value="1"/>
</dbReference>
<dbReference type="GO" id="GO:0035725">
    <property type="term" value="P:sodium ion transmembrane transport"/>
    <property type="evidence" value="ECO:0007669"/>
    <property type="project" value="TreeGrafter"/>
</dbReference>
<keyword evidence="6" id="KW-0769">Symport</keyword>
<dbReference type="Proteomes" id="UP000008561">
    <property type="component" value="Chromosome"/>
</dbReference>
<evidence type="ECO:0000256" key="2">
    <source>
        <dbReference type="ARBA" id="ARBA00022448"/>
    </source>
</evidence>
<feature type="transmembrane region" description="Helical" evidence="7">
    <location>
        <begin position="149"/>
        <end position="168"/>
    </location>
</feature>
<dbReference type="Pfam" id="PF00209">
    <property type="entry name" value="SNF"/>
    <property type="match status" value="2"/>
</dbReference>
<comment type="subcellular location">
    <subcellularLocation>
        <location evidence="1">Membrane</location>
        <topology evidence="1">Multi-pass membrane protein</topology>
    </subcellularLocation>
</comment>
<keyword evidence="4 7" id="KW-1133">Transmembrane helix</keyword>
<feature type="transmembrane region" description="Helical" evidence="7">
    <location>
        <begin position="221"/>
        <end position="248"/>
    </location>
</feature>
<dbReference type="CDD" id="cd10334">
    <property type="entry name" value="SLC6sbd_u1"/>
    <property type="match status" value="1"/>
</dbReference>
<name>A8ZWY0_DESOH</name>
<evidence type="ECO:0000313" key="8">
    <source>
        <dbReference type="EMBL" id="ABW66836.1"/>
    </source>
</evidence>
<dbReference type="EMBL" id="CP000859">
    <property type="protein sequence ID" value="ABW66836.1"/>
    <property type="molecule type" value="Genomic_DNA"/>
</dbReference>
<dbReference type="PROSITE" id="PS00610">
    <property type="entry name" value="NA_NEUROTRAN_SYMP_1"/>
    <property type="match status" value="1"/>
</dbReference>
<accession>A8ZWY0</accession>
<dbReference type="PROSITE" id="PS50267">
    <property type="entry name" value="NA_NEUROTRAN_SYMP_3"/>
    <property type="match status" value="1"/>
</dbReference>
<evidence type="ECO:0000256" key="5">
    <source>
        <dbReference type="ARBA" id="ARBA00023136"/>
    </source>
</evidence>
<evidence type="ECO:0000256" key="6">
    <source>
        <dbReference type="RuleBase" id="RU003732"/>
    </source>
</evidence>
<feature type="transmembrane region" description="Helical" evidence="7">
    <location>
        <begin position="389"/>
        <end position="410"/>
    </location>
</feature>
<evidence type="ECO:0000256" key="3">
    <source>
        <dbReference type="ARBA" id="ARBA00022692"/>
    </source>
</evidence>
<protein>
    <recommendedName>
        <fullName evidence="6">Transporter</fullName>
    </recommendedName>
</protein>
<dbReference type="eggNOG" id="COG0733">
    <property type="taxonomic scope" value="Bacteria"/>
</dbReference>
<evidence type="ECO:0000256" key="4">
    <source>
        <dbReference type="ARBA" id="ARBA00022989"/>
    </source>
</evidence>
<reference evidence="8 9" key="1">
    <citation type="submission" date="2007-10" db="EMBL/GenBank/DDBJ databases">
        <title>Complete sequence of Desulfococcus oleovorans Hxd3.</title>
        <authorList>
            <consortium name="US DOE Joint Genome Institute"/>
            <person name="Copeland A."/>
            <person name="Lucas S."/>
            <person name="Lapidus A."/>
            <person name="Barry K."/>
            <person name="Glavina del Rio T."/>
            <person name="Dalin E."/>
            <person name="Tice H."/>
            <person name="Pitluck S."/>
            <person name="Kiss H."/>
            <person name="Brettin T."/>
            <person name="Bruce D."/>
            <person name="Detter J.C."/>
            <person name="Han C."/>
            <person name="Schmutz J."/>
            <person name="Larimer F."/>
            <person name="Land M."/>
            <person name="Hauser L."/>
            <person name="Kyrpides N."/>
            <person name="Kim E."/>
            <person name="Wawrik B."/>
            <person name="Richardson P."/>
        </authorList>
    </citation>
    <scope>NUCLEOTIDE SEQUENCE [LARGE SCALE GENOMIC DNA]</scope>
    <source>
        <strain evidence="9">DSM 6200 / JCM 39069 / Hxd3</strain>
    </source>
</reference>
<keyword evidence="9" id="KW-1185">Reference proteome</keyword>
<feature type="transmembrane region" description="Helical" evidence="7">
    <location>
        <begin position="175"/>
        <end position="195"/>
    </location>
</feature>
<dbReference type="SUPFAM" id="SSF161070">
    <property type="entry name" value="SNF-like"/>
    <property type="match status" value="1"/>
</dbReference>
<dbReference type="STRING" id="96561.Dole_1026"/>
<evidence type="ECO:0000313" key="9">
    <source>
        <dbReference type="Proteomes" id="UP000008561"/>
    </source>
</evidence>
<dbReference type="KEGG" id="dol:Dole_1026"/>
<feature type="transmembrane region" description="Helical" evidence="7">
    <location>
        <begin position="430"/>
        <end position="448"/>
    </location>
</feature>
<evidence type="ECO:0000256" key="1">
    <source>
        <dbReference type="ARBA" id="ARBA00004141"/>
    </source>
</evidence>
<feature type="transmembrane region" description="Helical" evidence="7">
    <location>
        <begin position="260"/>
        <end position="286"/>
    </location>
</feature>
<dbReference type="GO" id="GO:0005886">
    <property type="term" value="C:plasma membrane"/>
    <property type="evidence" value="ECO:0007669"/>
    <property type="project" value="TreeGrafter"/>
</dbReference>
<feature type="transmembrane region" description="Helical" evidence="7">
    <location>
        <begin position="468"/>
        <end position="488"/>
    </location>
</feature>
<feature type="transmembrane region" description="Helical" evidence="7">
    <location>
        <begin position="85"/>
        <end position="107"/>
    </location>
</feature>
<dbReference type="RefSeq" id="WP_012174454.1">
    <property type="nucleotide sequence ID" value="NC_009943.1"/>
</dbReference>
<dbReference type="HOGENOM" id="CLU_006855_3_3_7"/>
<dbReference type="AlphaFoldDB" id="A8ZWY0"/>
<dbReference type="InterPro" id="IPR037272">
    <property type="entry name" value="SNS_sf"/>
</dbReference>
<dbReference type="OrthoDB" id="9762833at2"/>
<gene>
    <name evidence="8" type="ordered locus">Dole_1026</name>
</gene>
<evidence type="ECO:0000256" key="7">
    <source>
        <dbReference type="SAM" id="Phobius"/>
    </source>
</evidence>
<sequence length="499" mass="53984">MAEREHWKNRSIFIMAAVGSAIGLGNMWRFPYIAAQNGGGAFLIPYMTALLTAGIPLMIIEYGLGIRTQGSAHIALGKIRKPLRFIGWMAILCALFINIYYCIVLGWTWNFLLASPDIAVWGADLAASKAHFFTDILHISEGPWQFGTIYPNLLWGLVTTWVVIWAIIRSGLSGIGKVLLFTVPLPVILVLILLVRGLTLEGSATGLNHYLTPDWGRLTDYHVWLAAYGQIFFSLSVGFGTMIAYASFMPEDTELPNSAAITSFSNCCFSFLAGLAVFSVLGYFAVATNVPMTEVSQAGPGLAFIVYPAALAKLPVYVTFFGALFLITLLLLGIDSAFSLLETVSAALSDKFGITRSVSTTITAVFSFLAGLPLATGAGIYWLDIMDHFIMSYAITTVAIVECLAVGWILGAKNFAAEVNRTAEIKIGPIFSFIIRFLTPAILGYSVIRTFVDEMQAPYEGYPPSAVFAIGLGTLALIVIIGAVLTLVPTKSDRENGIV</sequence>
<comment type="similarity">
    <text evidence="6">Belongs to the sodium:neurotransmitter symporter (SNF) (TC 2.A.22) family.</text>
</comment>
<dbReference type="PANTHER" id="PTHR11616">
    <property type="entry name" value="SODIUM/CHLORIDE DEPENDENT TRANSPORTER"/>
    <property type="match status" value="1"/>
</dbReference>
<keyword evidence="2 6" id="KW-0813">Transport</keyword>
<dbReference type="PANTHER" id="PTHR11616:SF240">
    <property type="entry name" value="BLOATED TUBULES, ISOFORM B-RELATED"/>
    <property type="match status" value="1"/>
</dbReference>
<keyword evidence="3 6" id="KW-0812">Transmembrane</keyword>
<feature type="transmembrane region" description="Helical" evidence="7">
    <location>
        <begin position="42"/>
        <end position="64"/>
    </location>
</feature>